<evidence type="ECO:0000259" key="8">
    <source>
        <dbReference type="Pfam" id="PF00746"/>
    </source>
</evidence>
<feature type="transmembrane region" description="Helical" evidence="7">
    <location>
        <begin position="187"/>
        <end position="209"/>
    </location>
</feature>
<keyword evidence="5" id="KW-0572">Peptidoglycan-anchor</keyword>
<feature type="domain" description="Gram-positive cocci surface proteins LPxTG" evidence="8">
    <location>
        <begin position="173"/>
        <end position="214"/>
    </location>
</feature>
<organism evidence="10 11">
    <name type="scientific">Lactococcus lactis subsp. lactis</name>
    <name type="common">Streptococcus lactis</name>
    <dbReference type="NCBI Taxonomy" id="1360"/>
    <lineage>
        <taxon>Bacteria</taxon>
        <taxon>Bacillati</taxon>
        <taxon>Bacillota</taxon>
        <taxon>Bacilli</taxon>
        <taxon>Lactobacillales</taxon>
        <taxon>Streptococcaceae</taxon>
        <taxon>Lactococcus</taxon>
    </lineage>
</organism>
<gene>
    <name evidence="10" type="ORF">M20_1229</name>
</gene>
<dbReference type="InterPro" id="IPR009459">
    <property type="entry name" value="MucBP_dom"/>
</dbReference>
<keyword evidence="4" id="KW-0677">Repeat</keyword>
<keyword evidence="1" id="KW-0134">Cell wall</keyword>
<keyword evidence="3" id="KW-0732">Signal</keyword>
<feature type="region of interest" description="Disordered" evidence="6">
    <location>
        <begin position="149"/>
        <end position="185"/>
    </location>
</feature>
<reference evidence="11" key="1">
    <citation type="submission" date="2015-10" db="EMBL/GenBank/DDBJ databases">
        <title>Draft Genome Sequences of 11 Lactococcus lactis subspecies cremoris strains.</title>
        <authorList>
            <person name="Wels M."/>
            <person name="Backus L."/>
            <person name="Boekhorst J."/>
            <person name="Dijkstra A."/>
            <person name="Beerthuizen M."/>
            <person name="Kelly W."/>
            <person name="Siezen R."/>
            <person name="Bachmann H."/>
            <person name="Van Hijum S."/>
        </authorList>
    </citation>
    <scope>NUCLEOTIDE SEQUENCE [LARGE SCALE GENOMIC DNA]</scope>
    <source>
        <strain evidence="11">M20</strain>
    </source>
</reference>
<evidence type="ECO:0000256" key="7">
    <source>
        <dbReference type="SAM" id="Phobius"/>
    </source>
</evidence>
<dbReference type="NCBIfam" id="TIGR01167">
    <property type="entry name" value="LPXTG_anchor"/>
    <property type="match status" value="1"/>
</dbReference>
<keyword evidence="7" id="KW-0812">Transmembrane</keyword>
<keyword evidence="7" id="KW-1133">Transmembrane helix</keyword>
<dbReference type="RefSeq" id="WP_058211728.1">
    <property type="nucleotide sequence ID" value="NZ_LKLU01000071.1"/>
</dbReference>
<evidence type="ECO:0000256" key="3">
    <source>
        <dbReference type="ARBA" id="ARBA00022729"/>
    </source>
</evidence>
<evidence type="ECO:0000259" key="9">
    <source>
        <dbReference type="Pfam" id="PF06458"/>
    </source>
</evidence>
<evidence type="ECO:0000313" key="10">
    <source>
        <dbReference type="EMBL" id="KSU21023.1"/>
    </source>
</evidence>
<accession>A0A0V8E5W4</accession>
<keyword evidence="7" id="KW-0472">Membrane</keyword>
<feature type="domain" description="MucBP" evidence="9">
    <location>
        <begin position="79"/>
        <end position="142"/>
    </location>
</feature>
<feature type="domain" description="MucBP" evidence="9">
    <location>
        <begin position="11"/>
        <end position="67"/>
    </location>
</feature>
<comment type="caution">
    <text evidence="10">The sequence shown here is derived from an EMBL/GenBank/DDBJ whole genome shotgun (WGS) entry which is preliminary data.</text>
</comment>
<dbReference type="AlphaFoldDB" id="A0A0V8E5W4"/>
<dbReference type="Proteomes" id="UP000053719">
    <property type="component" value="Unassembled WGS sequence"/>
</dbReference>
<feature type="compositionally biased region" description="Polar residues" evidence="6">
    <location>
        <begin position="174"/>
        <end position="184"/>
    </location>
</feature>
<keyword evidence="2" id="KW-0964">Secreted</keyword>
<sequence>MKQAIRLCQNYEDKGKNISEDVVITGNIGEKYTTEQKVIEGYVFKEVQGTPSRQFTDREQTVTYIYTKNVTPVVETGRVITKFVDDQGKKIHEDVTASGKVRDDYKTNSLDISGYTLEQSKLPKNVTGQYTKAIQTVTYVYTKNNVIPIPKPDNHLDTSESSKDNGKKNDPTSENKNTLPQTGDNEGLSMIGIISGLFLILGTIVMILFKRNRQD</sequence>
<dbReference type="PATRIC" id="fig|1360.114.peg.1734"/>
<dbReference type="EMBL" id="LKLU01000071">
    <property type="protein sequence ID" value="KSU21023.1"/>
    <property type="molecule type" value="Genomic_DNA"/>
</dbReference>
<dbReference type="InterPro" id="IPR019931">
    <property type="entry name" value="LPXTG_anchor"/>
</dbReference>
<feature type="compositionally biased region" description="Basic and acidic residues" evidence="6">
    <location>
        <begin position="152"/>
        <end position="173"/>
    </location>
</feature>
<dbReference type="Gene3D" id="3.10.20.320">
    <property type="entry name" value="Putative peptidoglycan bound protein (lpxtg motif)"/>
    <property type="match status" value="2"/>
</dbReference>
<evidence type="ECO:0000256" key="6">
    <source>
        <dbReference type="SAM" id="MobiDB-lite"/>
    </source>
</evidence>
<proteinExistence type="predicted"/>
<name>A0A0V8E5W4_LACLL</name>
<dbReference type="Pfam" id="PF00746">
    <property type="entry name" value="Gram_pos_anchor"/>
    <property type="match status" value="1"/>
</dbReference>
<evidence type="ECO:0000313" key="11">
    <source>
        <dbReference type="Proteomes" id="UP000053719"/>
    </source>
</evidence>
<protein>
    <submittedName>
        <fullName evidence="10">Internalin putative (LPXTG motif)</fullName>
    </submittedName>
</protein>
<evidence type="ECO:0000256" key="5">
    <source>
        <dbReference type="ARBA" id="ARBA00023088"/>
    </source>
</evidence>
<evidence type="ECO:0000256" key="1">
    <source>
        <dbReference type="ARBA" id="ARBA00022512"/>
    </source>
</evidence>
<evidence type="ECO:0000256" key="4">
    <source>
        <dbReference type="ARBA" id="ARBA00022737"/>
    </source>
</evidence>
<evidence type="ECO:0000256" key="2">
    <source>
        <dbReference type="ARBA" id="ARBA00022525"/>
    </source>
</evidence>
<dbReference type="Pfam" id="PF06458">
    <property type="entry name" value="MucBP"/>
    <property type="match status" value="2"/>
</dbReference>